<feature type="compositionally biased region" description="Polar residues" evidence="1">
    <location>
        <begin position="426"/>
        <end position="435"/>
    </location>
</feature>
<feature type="compositionally biased region" description="Basic and acidic residues" evidence="1">
    <location>
        <begin position="437"/>
        <end position="450"/>
    </location>
</feature>
<proteinExistence type="predicted"/>
<feature type="region of interest" description="Disordered" evidence="1">
    <location>
        <begin position="425"/>
        <end position="474"/>
    </location>
</feature>
<dbReference type="Proteomes" id="UP000295375">
    <property type="component" value="Unassembled WGS sequence"/>
</dbReference>
<accession>A0A4R6U8Y0</accession>
<keyword evidence="3" id="KW-1185">Reference proteome</keyword>
<feature type="non-terminal residue" evidence="2">
    <location>
        <position position="1"/>
    </location>
</feature>
<dbReference type="AlphaFoldDB" id="A0A4R6U8Y0"/>
<protein>
    <submittedName>
        <fullName evidence="2">Uncharacterized protein</fullName>
    </submittedName>
</protein>
<comment type="caution">
    <text evidence="2">The sequence shown here is derived from an EMBL/GenBank/DDBJ whole genome shotgun (WGS) entry which is preliminary data.</text>
</comment>
<evidence type="ECO:0000313" key="2">
    <source>
        <dbReference type="EMBL" id="TDQ41423.1"/>
    </source>
</evidence>
<reference evidence="2 3" key="1">
    <citation type="submission" date="2019-03" db="EMBL/GenBank/DDBJ databases">
        <title>Genomic Encyclopedia of Type Strains, Phase IV (KMG-IV): sequencing the most valuable type-strain genomes for metagenomic binning, comparative biology and taxonomic classification.</title>
        <authorList>
            <person name="Goeker M."/>
        </authorList>
    </citation>
    <scope>NUCLEOTIDE SEQUENCE [LARGE SCALE GENOMIC DNA]</scope>
    <source>
        <strain evidence="2 3">DSM 103792</strain>
    </source>
</reference>
<evidence type="ECO:0000256" key="1">
    <source>
        <dbReference type="SAM" id="MobiDB-lite"/>
    </source>
</evidence>
<name>A0A4R6U8Y0_9GAMM</name>
<dbReference type="EMBL" id="SNYM01000040">
    <property type="protein sequence ID" value="TDQ41423.1"/>
    <property type="molecule type" value="Genomic_DNA"/>
</dbReference>
<evidence type="ECO:0000313" key="3">
    <source>
        <dbReference type="Proteomes" id="UP000295375"/>
    </source>
</evidence>
<organism evidence="2 3">
    <name type="scientific">Permianibacter aggregans</name>
    <dbReference type="NCBI Taxonomy" id="1510150"/>
    <lineage>
        <taxon>Bacteria</taxon>
        <taxon>Pseudomonadati</taxon>
        <taxon>Pseudomonadota</taxon>
        <taxon>Gammaproteobacteria</taxon>
        <taxon>Pseudomonadales</taxon>
        <taxon>Pseudomonadaceae</taxon>
        <taxon>Permianibacter</taxon>
    </lineage>
</organism>
<gene>
    <name evidence="2" type="ORF">EV696_1405</name>
</gene>
<sequence length="637" mass="72068">GMKTEELFNDGDVDEEKKKIYYRVMIRGAMDAGNPLRGNFTDWQAKAKMNPELYQRKADHLRPGENLRIILINRQTGYIGSLTTPLKNINEGGYGAISFPIAEIKMLPPNLSVRVERRTTVEHGLTKDEERHYQVGYEGGATANDNVIEIFTEWYEQDGRPLPEELGEYGYTGRLAKIVAENELAPEGGDLANFTIKPGKNRQVIRVKDEAITREHYYVHVHAESKNNNPDFATLGAGEGKLQYRPAHYVPFKVAVFDEKATIISRNAWRRAREQGQVEGRFPLPVYRWLYRPEMQFSLFELEMQRITRVVDEEGNISIQVLNSDRPELSAGDNAVELLFNLLANDTAPLPLLGAEREIILSLGGAEIEIAIGSDQQVRFTSLTQLNQVDLHDYMVIALYLNHDPENLLWEFAFGLADIDVDSDNNDGFNEPTLTTEEDKVEWRKPKEAPPPENIGDTTHLKNPGKRSPSAAGDLDEDQIPVFAEFIQIDQSGDVGVDEAASFIPVVLRFPAQLDPEKVQLMIKYEASDPKELKKLSKDTDHIKSEKDLPRDLYVMPSSEGRMRIWKKNVKAIRSRESVKDGGDFVPHKILFTPASIGFVKETDGQKMYKATVYLETLATSKLAADAEIIFEVREFQ</sequence>
<dbReference type="RefSeq" id="WP_211342573.1">
    <property type="nucleotide sequence ID" value="NZ_SNYM01000040.1"/>
</dbReference>